<protein>
    <submittedName>
        <fullName evidence="2">Uncharacterized protein</fullName>
    </submittedName>
</protein>
<organism evidence="2 3">
    <name type="scientific">Acrasis kona</name>
    <dbReference type="NCBI Taxonomy" id="1008807"/>
    <lineage>
        <taxon>Eukaryota</taxon>
        <taxon>Discoba</taxon>
        <taxon>Heterolobosea</taxon>
        <taxon>Tetramitia</taxon>
        <taxon>Eutetramitia</taxon>
        <taxon>Acrasidae</taxon>
        <taxon>Acrasis</taxon>
    </lineage>
</organism>
<feature type="transmembrane region" description="Helical" evidence="1">
    <location>
        <begin position="31"/>
        <end position="49"/>
    </location>
</feature>
<dbReference type="AlphaFoldDB" id="A0AAW2ZL75"/>
<comment type="caution">
    <text evidence="2">The sequence shown here is derived from an EMBL/GenBank/DDBJ whole genome shotgun (WGS) entry which is preliminary data.</text>
</comment>
<evidence type="ECO:0000313" key="3">
    <source>
        <dbReference type="Proteomes" id="UP001431209"/>
    </source>
</evidence>
<keyword evidence="1" id="KW-1133">Transmembrane helix</keyword>
<dbReference type="Proteomes" id="UP001431209">
    <property type="component" value="Unassembled WGS sequence"/>
</dbReference>
<feature type="transmembrane region" description="Helical" evidence="1">
    <location>
        <begin position="115"/>
        <end position="134"/>
    </location>
</feature>
<sequence>MTDKVPEVPTTTPKIVDNDFRRFFRFGTIDNSLLVFSMMCGMSIDAFLARRIGVKGYGTMLGACVGNSISDGVAASPEGRNAAIGALVGSAMPLAPVFVAMAFKAPFESRNVRIGVGLSSAAFLGLAFGMRSWFDRDDKEQDK</sequence>
<keyword evidence="1" id="KW-0812">Transmembrane</keyword>
<proteinExistence type="predicted"/>
<evidence type="ECO:0000313" key="2">
    <source>
        <dbReference type="EMBL" id="KAL0489449.1"/>
    </source>
</evidence>
<reference evidence="2 3" key="1">
    <citation type="submission" date="2024-03" db="EMBL/GenBank/DDBJ databases">
        <title>The Acrasis kona genome and developmental transcriptomes reveal deep origins of eukaryotic multicellular pathways.</title>
        <authorList>
            <person name="Sheikh S."/>
            <person name="Fu C.-J."/>
            <person name="Brown M.W."/>
            <person name="Baldauf S.L."/>
        </authorList>
    </citation>
    <scope>NUCLEOTIDE SEQUENCE [LARGE SCALE GENOMIC DNA]</scope>
    <source>
        <strain evidence="2 3">ATCC MYA-3509</strain>
    </source>
</reference>
<accession>A0AAW2ZL75</accession>
<evidence type="ECO:0000256" key="1">
    <source>
        <dbReference type="SAM" id="Phobius"/>
    </source>
</evidence>
<keyword evidence="1" id="KW-0472">Membrane</keyword>
<keyword evidence="3" id="KW-1185">Reference proteome</keyword>
<feature type="transmembrane region" description="Helical" evidence="1">
    <location>
        <begin position="82"/>
        <end position="103"/>
    </location>
</feature>
<name>A0AAW2ZL75_9EUKA</name>
<gene>
    <name evidence="2" type="ORF">AKO1_009155</name>
</gene>
<dbReference type="EMBL" id="JAOPGA020001558">
    <property type="protein sequence ID" value="KAL0489449.1"/>
    <property type="molecule type" value="Genomic_DNA"/>
</dbReference>